<proteinExistence type="predicted"/>
<evidence type="ECO:0000259" key="2">
    <source>
        <dbReference type="Pfam" id="PF12770"/>
    </source>
</evidence>
<feature type="domain" description="CHAT" evidence="2">
    <location>
        <begin position="781"/>
        <end position="986"/>
    </location>
</feature>
<keyword evidence="4" id="KW-1185">Reference proteome</keyword>
<evidence type="ECO:0000313" key="4">
    <source>
        <dbReference type="Proteomes" id="UP000027456"/>
    </source>
</evidence>
<organism evidence="3 4">
    <name type="scientific">Rhizoctonia solani 123E</name>
    <dbReference type="NCBI Taxonomy" id="1423351"/>
    <lineage>
        <taxon>Eukaryota</taxon>
        <taxon>Fungi</taxon>
        <taxon>Dikarya</taxon>
        <taxon>Basidiomycota</taxon>
        <taxon>Agaricomycotina</taxon>
        <taxon>Agaricomycetes</taxon>
        <taxon>Cantharellales</taxon>
        <taxon>Ceratobasidiaceae</taxon>
        <taxon>Rhizoctonia</taxon>
    </lineage>
</organism>
<dbReference type="OrthoDB" id="9991317at2759"/>
<dbReference type="Gene3D" id="1.25.40.10">
    <property type="entry name" value="Tetratricopeptide repeat domain"/>
    <property type="match status" value="2"/>
</dbReference>
<keyword evidence="1" id="KW-1133">Transmembrane helix</keyword>
<comment type="caution">
    <text evidence="3">The sequence shown here is derived from an EMBL/GenBank/DDBJ whole genome shotgun (WGS) entry which is preliminary data.</text>
</comment>
<dbReference type="Proteomes" id="UP000027456">
    <property type="component" value="Unassembled WGS sequence"/>
</dbReference>
<dbReference type="InterPro" id="IPR024983">
    <property type="entry name" value="CHAT_dom"/>
</dbReference>
<name>A0A074RL37_9AGAM</name>
<gene>
    <name evidence="3" type="ORF">V565_143960</name>
</gene>
<evidence type="ECO:0000313" key="3">
    <source>
        <dbReference type="EMBL" id="KEP47786.1"/>
    </source>
</evidence>
<dbReference type="HOGENOM" id="CLU_001305_0_3_1"/>
<sequence>MNGDVVLEENDSKSFELFSKATELWSNFLDLDSLSDLNNGIQYLVESISLLPDGDPRIPGRLDCLCTSYRTRFEYLENLEDLNQTIEHGTRAYNLTIKGDPNPPIRLCNMYIAHQYRYERQGNLDDLNKSIDYALQARSLTLEDYSNLPELLSDLGLGLLQRFKLLGNMEDLSKALDCFTQARVLTPEGDSNLPDRLNNLSAAFFERQMSQGNLEDLNTSIEYATQAYSLTPEGDLDLPTRLSSLCVSHCQRFQYLRELNDVDKAIDYGTQSCLLKPCGDSLLPGRLMYLGIAYHERFIYLGDPDDLSKSIEHKLRAYHIAPADYSQLPLLLCSLGASYHKRFISAETPSIHDIDRAIQLQEQAKSLIPEGDPLSHKWLSRLGSSYHRRAQYSNSIDDLNKAIENSFQAHSLTPAGDPSIAWQLSNIGALSFARFECFGGLEDLNNTIEYHKLAYTAMSRQHPDLTLVLKYLGKCYECRFKLLQDEYSLNSALNYFRQATHSAGYPNSRLESALDWGRMAAKNGIPDHLQGYQAAIELIPEVIWVGLTVNHRYRTLGQLSSVAIEAASAAIASNQLDLALEWLEQGRSIVWNQTLLLRSPLDELRETFPALADRLELTRDELHQISSRSISDSQEVVLNLPKPEQVAQQHHQLAKEYADQIAHIRGLPGLSNFMKPKMAMDLVCAACVGPVVVINCHDSRCDALIIFPRSSKIIHVALPTFTNKDASQLWSELEWLLAGDHMRQRGVRVRQQSTESQVGFKCILATLWNSIVKCVFDLLQLKTEIDKLPQITWCTTGELSFLPLHAAGDYDQPNSSVFDYAISSYASTLTALFNSSPSPSYQHSSLLAIGQEATPGHSWLPGTTKELAYIHKRVTSTIQHTQLVNKAATTDAVLKAMEQHDWVHLSCHANQNAKDPTQSGFFLHDGTLDLTAIMQKSFKNKGLAFLSACQTARGDDNLPEEAIHLALGLLTAGYTSVIASMWVVDD</sequence>
<dbReference type="SUPFAM" id="SSF81901">
    <property type="entry name" value="HCP-like"/>
    <property type="match status" value="1"/>
</dbReference>
<evidence type="ECO:0000256" key="1">
    <source>
        <dbReference type="SAM" id="Phobius"/>
    </source>
</evidence>
<protein>
    <submittedName>
        <fullName evidence="3">Putative aromatic di-alanine and TPR containing protein</fullName>
    </submittedName>
</protein>
<keyword evidence="1" id="KW-0472">Membrane</keyword>
<dbReference type="STRING" id="1423351.A0A074RL37"/>
<feature type="transmembrane region" description="Helical" evidence="1">
    <location>
        <begin position="962"/>
        <end position="984"/>
    </location>
</feature>
<dbReference type="Pfam" id="PF12770">
    <property type="entry name" value="CHAT"/>
    <property type="match status" value="1"/>
</dbReference>
<dbReference type="AlphaFoldDB" id="A0A074RL37"/>
<dbReference type="EMBL" id="AZST01000652">
    <property type="protein sequence ID" value="KEP47786.1"/>
    <property type="molecule type" value="Genomic_DNA"/>
</dbReference>
<dbReference type="InterPro" id="IPR011990">
    <property type="entry name" value="TPR-like_helical_dom_sf"/>
</dbReference>
<accession>A0A074RL37</accession>
<reference evidence="3 4" key="1">
    <citation type="submission" date="2013-12" db="EMBL/GenBank/DDBJ databases">
        <authorList>
            <person name="Cubeta M."/>
            <person name="Pakala S."/>
            <person name="Fedorova N."/>
            <person name="Thomas E."/>
            <person name="Dean R."/>
            <person name="Jabaji S."/>
            <person name="Neate S."/>
            <person name="Toda T."/>
            <person name="Tavantzis S."/>
            <person name="Vilgalys R."/>
            <person name="Bharathan N."/>
            <person name="Pakala S."/>
            <person name="Losada L.S."/>
            <person name="Zafar N."/>
            <person name="Nierman W."/>
        </authorList>
    </citation>
    <scope>NUCLEOTIDE SEQUENCE [LARGE SCALE GENOMIC DNA]</scope>
    <source>
        <strain evidence="3 4">123E</strain>
    </source>
</reference>
<keyword evidence="1" id="KW-0812">Transmembrane</keyword>